<comment type="caution">
    <text evidence="1">The sequence shown here is derived from an EMBL/GenBank/DDBJ whole genome shotgun (WGS) entry which is preliminary data.</text>
</comment>
<dbReference type="Proteomes" id="UP001595872">
    <property type="component" value="Unassembled WGS sequence"/>
</dbReference>
<proteinExistence type="predicted"/>
<evidence type="ECO:0000313" key="2">
    <source>
        <dbReference type="Proteomes" id="UP001595872"/>
    </source>
</evidence>
<dbReference type="EMBL" id="JBHSIT010000001">
    <property type="protein sequence ID" value="MFC4906792.1"/>
    <property type="molecule type" value="Genomic_DNA"/>
</dbReference>
<accession>A0ABV9TRP6</accession>
<protein>
    <submittedName>
        <fullName evidence="1">Uncharacterized protein</fullName>
    </submittedName>
</protein>
<reference evidence="2" key="1">
    <citation type="journal article" date="2019" name="Int. J. Syst. Evol. Microbiol.">
        <title>The Global Catalogue of Microorganisms (GCM) 10K type strain sequencing project: providing services to taxonomists for standard genome sequencing and annotation.</title>
        <authorList>
            <consortium name="The Broad Institute Genomics Platform"/>
            <consortium name="The Broad Institute Genome Sequencing Center for Infectious Disease"/>
            <person name="Wu L."/>
            <person name="Ma J."/>
        </authorList>
    </citation>
    <scope>NUCLEOTIDE SEQUENCE [LARGE SCALE GENOMIC DNA]</scope>
    <source>
        <strain evidence="2">KLKA75</strain>
    </source>
</reference>
<keyword evidence="2" id="KW-1185">Reference proteome</keyword>
<sequence>MCSRRRDDLPDSETLPDLATLTPDQRLSLQLWAYNKFLDAIVTESQRAFGRAEDPEAVRVYGDIVQRAGVRRREYERGTKAS</sequence>
<dbReference type="RefSeq" id="WP_378252475.1">
    <property type="nucleotide sequence ID" value="NZ_JBHSIT010000001.1"/>
</dbReference>
<name>A0ABV9TRP6_9ACTN</name>
<organism evidence="1 2">
    <name type="scientific">Actinomadura gamaensis</name>
    <dbReference type="NCBI Taxonomy" id="1763541"/>
    <lineage>
        <taxon>Bacteria</taxon>
        <taxon>Bacillati</taxon>
        <taxon>Actinomycetota</taxon>
        <taxon>Actinomycetes</taxon>
        <taxon>Streptosporangiales</taxon>
        <taxon>Thermomonosporaceae</taxon>
        <taxon>Actinomadura</taxon>
    </lineage>
</organism>
<gene>
    <name evidence="1" type="ORF">ACFPCY_05640</name>
</gene>
<evidence type="ECO:0000313" key="1">
    <source>
        <dbReference type="EMBL" id="MFC4906792.1"/>
    </source>
</evidence>